<dbReference type="SUPFAM" id="SSF52540">
    <property type="entry name" value="P-loop containing nucleoside triphosphate hydrolases"/>
    <property type="match status" value="1"/>
</dbReference>
<evidence type="ECO:0000256" key="8">
    <source>
        <dbReference type="ARBA" id="ARBA00022840"/>
    </source>
</evidence>
<evidence type="ECO:0000256" key="7">
    <source>
        <dbReference type="ARBA" id="ARBA00022776"/>
    </source>
</evidence>
<dbReference type="KEGG" id="aali:118466686"/>
<dbReference type="CTD" id="38135"/>
<keyword evidence="12" id="KW-0131">Cell cycle</keyword>
<name>A0A182FF61_ANOAL</name>
<keyword evidence="4" id="KW-0132">Cell division</keyword>
<evidence type="ECO:0000256" key="11">
    <source>
        <dbReference type="ARBA" id="ARBA00023212"/>
    </source>
</evidence>
<dbReference type="OrthoDB" id="3176171at2759"/>
<evidence type="ECO:0000256" key="6">
    <source>
        <dbReference type="ARBA" id="ARBA00022741"/>
    </source>
</evidence>
<evidence type="ECO:0000256" key="5">
    <source>
        <dbReference type="ARBA" id="ARBA00022701"/>
    </source>
</evidence>
<dbReference type="InterPro" id="IPR036961">
    <property type="entry name" value="Kinesin_motor_dom_sf"/>
</dbReference>
<dbReference type="GO" id="GO:0000922">
    <property type="term" value="C:spindle pole"/>
    <property type="evidence" value="ECO:0007669"/>
    <property type="project" value="UniProtKB-SubCell"/>
</dbReference>
<keyword evidence="2" id="KW-0963">Cytoplasm</keyword>
<dbReference type="PANTHER" id="PTHR47970">
    <property type="entry name" value="KINESIN-LIKE PROTEIN KIF11"/>
    <property type="match status" value="1"/>
</dbReference>
<dbReference type="SMART" id="SM00129">
    <property type="entry name" value="KISc"/>
    <property type="match status" value="1"/>
</dbReference>
<dbReference type="Pfam" id="PF00225">
    <property type="entry name" value="Kinesin"/>
    <property type="match status" value="1"/>
</dbReference>
<dbReference type="STRING" id="7167.A0A182FF61"/>
<keyword evidence="8 14" id="KW-0067">ATP-binding</keyword>
<evidence type="ECO:0000256" key="16">
    <source>
        <dbReference type="SAM" id="MobiDB-lite"/>
    </source>
</evidence>
<protein>
    <submittedName>
        <fullName evidence="17">Uncharacterized protein</fullName>
    </submittedName>
</protein>
<evidence type="ECO:0000256" key="12">
    <source>
        <dbReference type="ARBA" id="ARBA00023306"/>
    </source>
</evidence>
<dbReference type="InterPro" id="IPR001752">
    <property type="entry name" value="Kinesin_motor_dom"/>
</dbReference>
<feature type="compositionally biased region" description="Low complexity" evidence="16">
    <location>
        <begin position="1"/>
        <end position="12"/>
    </location>
</feature>
<keyword evidence="18" id="KW-1185">Reference proteome</keyword>
<dbReference type="GO" id="GO:0005524">
    <property type="term" value="F:ATP binding"/>
    <property type="evidence" value="ECO:0007669"/>
    <property type="project" value="UniProtKB-UniRule"/>
</dbReference>
<evidence type="ECO:0000256" key="13">
    <source>
        <dbReference type="ARBA" id="ARBA00034704"/>
    </source>
</evidence>
<feature type="region of interest" description="Disordered" evidence="16">
    <location>
        <begin position="1"/>
        <end position="22"/>
    </location>
</feature>
<evidence type="ECO:0000256" key="10">
    <source>
        <dbReference type="ARBA" id="ARBA00023175"/>
    </source>
</evidence>
<dbReference type="Gene3D" id="3.40.850.10">
    <property type="entry name" value="Kinesin motor domain"/>
    <property type="match status" value="1"/>
</dbReference>
<feature type="coiled-coil region" evidence="15">
    <location>
        <begin position="371"/>
        <end position="435"/>
    </location>
</feature>
<feature type="binding site" evidence="14">
    <location>
        <begin position="109"/>
        <end position="116"/>
    </location>
    <ligand>
        <name>ATP</name>
        <dbReference type="ChEBI" id="CHEBI:30616"/>
    </ligand>
</feature>
<dbReference type="CDD" id="cd01364">
    <property type="entry name" value="KISc_BimC_Eg5"/>
    <property type="match status" value="1"/>
</dbReference>
<proteinExistence type="inferred from homology"/>
<dbReference type="VEuPathDB" id="VectorBase:AALB20_038670"/>
<keyword evidence="3" id="KW-0597">Phosphoprotein</keyword>
<keyword evidence="11" id="KW-0206">Cytoskeleton</keyword>
<dbReference type="InterPro" id="IPR025901">
    <property type="entry name" value="Kinesin-assoc_MT-bd_dom"/>
</dbReference>
<dbReference type="PRINTS" id="PR00380">
    <property type="entry name" value="KINESINHEAVY"/>
</dbReference>
<dbReference type="RefSeq" id="XP_035792207.1">
    <property type="nucleotide sequence ID" value="XM_035936314.1"/>
</dbReference>
<keyword evidence="10 14" id="KW-0505">Motor protein</keyword>
<dbReference type="Pfam" id="PF13931">
    <property type="entry name" value="Microtub_bind"/>
    <property type="match status" value="1"/>
</dbReference>
<evidence type="ECO:0000256" key="4">
    <source>
        <dbReference type="ARBA" id="ARBA00022618"/>
    </source>
</evidence>
<sequence>MDASNGHSSSSGGTHGKPQKCNQNVQVYVRVRPTNSREKLIRSQEIVDVISPREVHLKSTYNDSRTSKKFTFDRAFCPGSRQNEVYHSVVAPYIEEVLAGFNCTVFAYGQTGTGKTFTMVGEEEPELSAAWEDDTMTGIIPRAVNHLFDELRLTELEFSMRISYLELYNEELCDLLSTDDTVKIRIFDDVQKKGSVIVQGLEEIPVHSKDDVYKLLTKGQERRKTASTLMNAQSSRSHTIFSIIVHIKENGIDGEEMVKIGKLNLVDLAGSENISKAGNEKGIRTRETVNINQSLLTLGRVITALVEKTPHIPYRESKLTRLLQESLGGRTKTSIIATISPGHKDFEETLSTLEYAHRAKNIQNKPEANQKLSKKTVIKEYTEEIDRLKRDLMAARDKNGIYLAEETYNEMVYKSEAATKELNDKSALIKAMKDELAKKESIFREMAGNLEEREEELRRTVTDLGQTRDELTSTKRSLSKTKRRYVEKKVILEEHLKTEQVLTGQAKELISVVEMVTEDADGLHDTVDRRREVDNKNRTATEMFVNRVRSRIATIQNDVSGLVEEANQLTSALNIATERHDQHDQKLHSQTVGFFATLETASQTLVKENTGLVEGFKATLGDQQHLQYNAAIQYLEQVERSRNAMLHSFMSTLEEVKAGLRETVQRHTEEQQSQLLKLIGHCKTRETRTTEFCASLGSKLHEMETVVSQFEQSRHRLQQYRQQSESVHLETLEELRTMENNAKRFYEEQLTSFFQRMYDTTKRRAELSQTVTALHEDLKGHEQAAQQHIAAIRRGVASEEGAIGEGSIVREQLTKECDELKVQHRTAIEEKLQQTPLDKVELCATDLANAIVQERTRLDAAQQDTQQRLASFVNAVAITNDGFQGAQRETFVQVQTCMQAQDTGRQEFASSARDHTRRLTETLGALKRKANEDQLEELQTEVEQFRQRELTFYEPTGKTPIRKRVQYPRDVPMTAPDERIIRRYWRERGDMMDMSMTICEGEETISPLKTDYQRCSEIRNSTPLTQKVLNHVLDEDREHFKELHLSKIDSKVLSVHASVDEDDKENKTIEEIVVSE</sequence>
<dbReference type="GO" id="GO:0007018">
    <property type="term" value="P:microtubule-based movement"/>
    <property type="evidence" value="ECO:0007669"/>
    <property type="project" value="InterPro"/>
</dbReference>
<accession>A0A182FF61</accession>
<dbReference type="GO" id="GO:0005634">
    <property type="term" value="C:nucleus"/>
    <property type="evidence" value="ECO:0007669"/>
    <property type="project" value="TreeGrafter"/>
</dbReference>
<organism evidence="17 18">
    <name type="scientific">Anopheles albimanus</name>
    <name type="common">New world malaria mosquito</name>
    <dbReference type="NCBI Taxonomy" id="7167"/>
    <lineage>
        <taxon>Eukaryota</taxon>
        <taxon>Metazoa</taxon>
        <taxon>Ecdysozoa</taxon>
        <taxon>Arthropoda</taxon>
        <taxon>Hexapoda</taxon>
        <taxon>Insecta</taxon>
        <taxon>Pterygota</taxon>
        <taxon>Neoptera</taxon>
        <taxon>Endopterygota</taxon>
        <taxon>Diptera</taxon>
        <taxon>Nematocera</taxon>
        <taxon>Culicoidea</taxon>
        <taxon>Culicidae</taxon>
        <taxon>Anophelinae</taxon>
        <taxon>Anopheles</taxon>
    </lineage>
</organism>
<dbReference type="PROSITE" id="PS00411">
    <property type="entry name" value="KINESIN_MOTOR_1"/>
    <property type="match status" value="1"/>
</dbReference>
<dbReference type="FunFam" id="3.40.850.10:FF:000035">
    <property type="entry name" value="Kinesin-like protein KIF11"/>
    <property type="match status" value="1"/>
</dbReference>
<dbReference type="InterPro" id="IPR027417">
    <property type="entry name" value="P-loop_NTPase"/>
</dbReference>
<dbReference type="AlphaFoldDB" id="A0A182FF61"/>
<evidence type="ECO:0000256" key="1">
    <source>
        <dbReference type="ARBA" id="ARBA00004647"/>
    </source>
</evidence>
<dbReference type="PANTHER" id="PTHR47970:SF12">
    <property type="entry name" value="KINESIN FAMILY MEMBER 11"/>
    <property type="match status" value="1"/>
</dbReference>
<dbReference type="InterPro" id="IPR019821">
    <property type="entry name" value="Kinesin_motor_CS"/>
</dbReference>
<dbReference type="GeneID" id="118466686"/>
<dbReference type="GO" id="GO:0090307">
    <property type="term" value="P:mitotic spindle assembly"/>
    <property type="evidence" value="ECO:0007669"/>
    <property type="project" value="TreeGrafter"/>
</dbReference>
<reference evidence="17" key="2">
    <citation type="submission" date="2022-08" db="UniProtKB">
        <authorList>
            <consortium name="EnsemblMetazoa"/>
        </authorList>
    </citation>
    <scope>IDENTIFICATION</scope>
    <source>
        <strain evidence="17">STECLA/ALBI9_A</strain>
    </source>
</reference>
<reference evidence="17 18" key="1">
    <citation type="journal article" date="2017" name="G3 (Bethesda)">
        <title>The Physical Genome Mapping of Anopheles albimanus Corrected Scaffold Misassemblies and Identified Interarm Rearrangements in Genus Anopheles.</title>
        <authorList>
            <person name="Artemov G.N."/>
            <person name="Peery A.N."/>
            <person name="Jiang X."/>
            <person name="Tu Z."/>
            <person name="Stegniy V.N."/>
            <person name="Sharakhova M.V."/>
            <person name="Sharakhov I.V."/>
        </authorList>
    </citation>
    <scope>NUCLEOTIDE SEQUENCE [LARGE SCALE GENOMIC DNA]</scope>
    <source>
        <strain evidence="17 18">ALBI9_A</strain>
    </source>
</reference>
<keyword evidence="6 14" id="KW-0547">Nucleotide-binding</keyword>
<dbReference type="GO" id="GO:0072686">
    <property type="term" value="C:mitotic spindle"/>
    <property type="evidence" value="ECO:0007669"/>
    <property type="project" value="TreeGrafter"/>
</dbReference>
<evidence type="ECO:0000256" key="3">
    <source>
        <dbReference type="ARBA" id="ARBA00022553"/>
    </source>
</evidence>
<evidence type="ECO:0000313" key="17">
    <source>
        <dbReference type="EnsemblMetazoa" id="AALB005153-PA"/>
    </source>
</evidence>
<dbReference type="EnsemblMetazoa" id="AALB005153-RA">
    <property type="protein sequence ID" value="AALB005153-PA"/>
    <property type="gene ID" value="AALB005153"/>
</dbReference>
<evidence type="ECO:0000313" key="18">
    <source>
        <dbReference type="Proteomes" id="UP000069272"/>
    </source>
</evidence>
<dbReference type="InterPro" id="IPR047241">
    <property type="entry name" value="KIF11-like_kin_motor_dom"/>
</dbReference>
<dbReference type="GO" id="GO:0008574">
    <property type="term" value="F:plus-end-directed microtubule motor activity"/>
    <property type="evidence" value="ECO:0007669"/>
    <property type="project" value="TreeGrafter"/>
</dbReference>
<evidence type="ECO:0000256" key="15">
    <source>
        <dbReference type="SAM" id="Coils"/>
    </source>
</evidence>
<dbReference type="GO" id="GO:0005876">
    <property type="term" value="C:spindle microtubule"/>
    <property type="evidence" value="ECO:0007669"/>
    <property type="project" value="TreeGrafter"/>
</dbReference>
<dbReference type="Proteomes" id="UP000069272">
    <property type="component" value="Chromosome 3L"/>
</dbReference>
<comment type="similarity">
    <text evidence="13">Belongs to the TRAFAC class myosin-kinesin ATPase superfamily. Kinesin family. KIN-5/BimC subfamily.</text>
</comment>
<evidence type="ECO:0000256" key="2">
    <source>
        <dbReference type="ARBA" id="ARBA00022490"/>
    </source>
</evidence>
<evidence type="ECO:0000256" key="9">
    <source>
        <dbReference type="ARBA" id="ARBA00023054"/>
    </source>
</evidence>
<dbReference type="GO" id="GO:0008017">
    <property type="term" value="F:microtubule binding"/>
    <property type="evidence" value="ECO:0007669"/>
    <property type="project" value="InterPro"/>
</dbReference>
<comment type="subcellular location">
    <subcellularLocation>
        <location evidence="1">Cytoplasm</location>
        <location evidence="1">Cytoskeleton</location>
        <location evidence="1">Spindle pole</location>
    </subcellularLocation>
</comment>
<keyword evidence="7" id="KW-0498">Mitosis</keyword>
<keyword evidence="9 15" id="KW-0175">Coiled coil</keyword>
<evidence type="ECO:0000256" key="14">
    <source>
        <dbReference type="PROSITE-ProRule" id="PRU00283"/>
    </source>
</evidence>
<keyword evidence="5" id="KW-0493">Microtubule</keyword>
<dbReference type="GO" id="GO:0051301">
    <property type="term" value="P:cell division"/>
    <property type="evidence" value="ECO:0007669"/>
    <property type="project" value="UniProtKB-KW"/>
</dbReference>
<dbReference type="PROSITE" id="PS50067">
    <property type="entry name" value="KINESIN_MOTOR_2"/>
    <property type="match status" value="1"/>
</dbReference>
<dbReference type="GO" id="GO:0051231">
    <property type="term" value="P:spindle elongation"/>
    <property type="evidence" value="ECO:0007669"/>
    <property type="project" value="TreeGrafter"/>
</dbReference>
<dbReference type="InterPro" id="IPR047149">
    <property type="entry name" value="KIF11-like"/>
</dbReference>
<dbReference type="VEuPathDB" id="VectorBase:AALB005153"/>